<comment type="caution">
    <text evidence="4">The sequence shown here is derived from an EMBL/GenBank/DDBJ whole genome shotgun (WGS) entry which is preliminary data.</text>
</comment>
<dbReference type="SMART" id="SM00717">
    <property type="entry name" value="SANT"/>
    <property type="match status" value="2"/>
</dbReference>
<feature type="compositionally biased region" description="Basic and acidic residues" evidence="1">
    <location>
        <begin position="334"/>
        <end position="346"/>
    </location>
</feature>
<feature type="region of interest" description="Disordered" evidence="1">
    <location>
        <begin position="215"/>
        <end position="249"/>
    </location>
</feature>
<dbReference type="CDD" id="cd00167">
    <property type="entry name" value="SANT"/>
    <property type="match status" value="2"/>
</dbReference>
<dbReference type="Pfam" id="PF13921">
    <property type="entry name" value="Myb_DNA-bind_6"/>
    <property type="match status" value="1"/>
</dbReference>
<dbReference type="InterPro" id="IPR009057">
    <property type="entry name" value="Homeodomain-like_sf"/>
</dbReference>
<evidence type="ECO:0000259" key="3">
    <source>
        <dbReference type="PROSITE" id="PS51294"/>
    </source>
</evidence>
<feature type="compositionally biased region" description="Low complexity" evidence="1">
    <location>
        <begin position="225"/>
        <end position="241"/>
    </location>
</feature>
<feature type="compositionally biased region" description="Polar residues" evidence="1">
    <location>
        <begin position="40"/>
        <end position="56"/>
    </location>
</feature>
<evidence type="ECO:0000256" key="1">
    <source>
        <dbReference type="SAM" id="MobiDB-lite"/>
    </source>
</evidence>
<feature type="domain" description="Myb-like" evidence="2">
    <location>
        <begin position="461"/>
        <end position="513"/>
    </location>
</feature>
<feature type="domain" description="HTH myb-type" evidence="3">
    <location>
        <begin position="466"/>
        <end position="518"/>
    </location>
</feature>
<gene>
    <name evidence="4" type="ORF">CYCCA115_LOCUS10392</name>
</gene>
<dbReference type="GO" id="GO:0005634">
    <property type="term" value="C:nucleus"/>
    <property type="evidence" value="ECO:0007669"/>
    <property type="project" value="TreeGrafter"/>
</dbReference>
<dbReference type="Proteomes" id="UP001295423">
    <property type="component" value="Unassembled WGS sequence"/>
</dbReference>
<dbReference type="PANTHER" id="PTHR45614:SF271">
    <property type="entry name" value="MYB DNA BINDING PROTEIN_ TRANSCRIPTION FACTOR-LIKE PROTEIN"/>
    <property type="match status" value="1"/>
</dbReference>
<organism evidence="4 5">
    <name type="scientific">Cylindrotheca closterium</name>
    <dbReference type="NCBI Taxonomy" id="2856"/>
    <lineage>
        <taxon>Eukaryota</taxon>
        <taxon>Sar</taxon>
        <taxon>Stramenopiles</taxon>
        <taxon>Ochrophyta</taxon>
        <taxon>Bacillariophyta</taxon>
        <taxon>Bacillariophyceae</taxon>
        <taxon>Bacillariophycidae</taxon>
        <taxon>Bacillariales</taxon>
        <taxon>Bacillariaceae</taxon>
        <taxon>Cylindrotheca</taxon>
    </lineage>
</organism>
<feature type="domain" description="HTH myb-type" evidence="3">
    <location>
        <begin position="411"/>
        <end position="464"/>
    </location>
</feature>
<dbReference type="PROSITE" id="PS50090">
    <property type="entry name" value="MYB_LIKE"/>
    <property type="match status" value="2"/>
</dbReference>
<reference evidence="4" key="1">
    <citation type="submission" date="2023-08" db="EMBL/GenBank/DDBJ databases">
        <authorList>
            <person name="Audoor S."/>
            <person name="Bilcke G."/>
        </authorList>
    </citation>
    <scope>NUCLEOTIDE SEQUENCE</scope>
</reference>
<dbReference type="InterPro" id="IPR001005">
    <property type="entry name" value="SANT/Myb"/>
</dbReference>
<dbReference type="InterPro" id="IPR050560">
    <property type="entry name" value="MYB_TF"/>
</dbReference>
<dbReference type="AlphaFoldDB" id="A0AAD2CXV9"/>
<dbReference type="InterPro" id="IPR017930">
    <property type="entry name" value="Myb_dom"/>
</dbReference>
<feature type="region of interest" description="Disordered" evidence="1">
    <location>
        <begin position="305"/>
        <end position="360"/>
    </location>
</feature>
<dbReference type="Gene3D" id="3.90.640.80">
    <property type="match status" value="1"/>
</dbReference>
<feature type="domain" description="Myb-like" evidence="2">
    <location>
        <begin position="406"/>
        <end position="460"/>
    </location>
</feature>
<accession>A0AAD2CXV9</accession>
<proteinExistence type="predicted"/>
<evidence type="ECO:0000259" key="2">
    <source>
        <dbReference type="PROSITE" id="PS50090"/>
    </source>
</evidence>
<feature type="compositionally biased region" description="Pro residues" evidence="1">
    <location>
        <begin position="306"/>
        <end position="317"/>
    </location>
</feature>
<sequence>MKSLSPDTLPLRPAKKQKMSSIETSLPIHGTHLDTPLRGGSNTNNNSRLVTPSFAEQNKDKETNTGTEFGSSLERLPPISMKAIAMVSNKKSIQQNKANKISQAQKENLIPNRLLSPRNSAKDTSRDKLKAVLQRNGQNVTGTVQVLLTRVADGEAHGKLGLCPRCKGGKLKICMDNSEFVYCSRKTLCGFQCVAHHAPRAGPWTCVSFDDDDDNDDATNHEAPSATTTTSAGLSTGQQTGDDNKKILSILPPTPYWNAQHGGAHPMQQGFGPPAMYPFYYPAHHFGFPHHQHRQPLYPLYMGHPSLPPPQQVPGPPDIYRTPPQRTPNSDGVKQNKDTKVHEKRSFPLPNPAHFPDRGAASLQRHEAGARKNENHKTSHSICNYTPAQVAMATEAAKNVLEARQQGETAKQPWTAQEDEVVRKAVVSSRCNNFNAWTTLAPFLPGRKGKQIRDRWVNHLNPRLLHTPFDKEEDLRLWKAVTDFGTSWKEISVRHFYSKRSENAIKNRWHSAPFQRFIALTFGPDKYEGAIAKLKKGSKDC</sequence>
<dbReference type="GO" id="GO:0000981">
    <property type="term" value="F:DNA-binding transcription factor activity, RNA polymerase II-specific"/>
    <property type="evidence" value="ECO:0007669"/>
    <property type="project" value="TreeGrafter"/>
</dbReference>
<evidence type="ECO:0000313" key="4">
    <source>
        <dbReference type="EMBL" id="CAJ1946251.1"/>
    </source>
</evidence>
<protein>
    <submittedName>
        <fullName evidence="4">Uncharacterized protein</fullName>
    </submittedName>
</protein>
<dbReference type="GO" id="GO:0000978">
    <property type="term" value="F:RNA polymerase II cis-regulatory region sequence-specific DNA binding"/>
    <property type="evidence" value="ECO:0007669"/>
    <property type="project" value="TreeGrafter"/>
</dbReference>
<dbReference type="PANTHER" id="PTHR45614">
    <property type="entry name" value="MYB PROTEIN-RELATED"/>
    <property type="match status" value="1"/>
</dbReference>
<dbReference type="Gene3D" id="1.10.10.60">
    <property type="entry name" value="Homeodomain-like"/>
    <property type="match status" value="2"/>
</dbReference>
<dbReference type="PROSITE" id="PS51294">
    <property type="entry name" value="HTH_MYB"/>
    <property type="match status" value="2"/>
</dbReference>
<feature type="region of interest" description="Disordered" evidence="1">
    <location>
        <begin position="1"/>
        <end position="73"/>
    </location>
</feature>
<name>A0AAD2CXV9_9STRA</name>
<dbReference type="SUPFAM" id="SSF46689">
    <property type="entry name" value="Homeodomain-like"/>
    <property type="match status" value="1"/>
</dbReference>
<keyword evidence="5" id="KW-1185">Reference proteome</keyword>
<evidence type="ECO:0000313" key="5">
    <source>
        <dbReference type="Proteomes" id="UP001295423"/>
    </source>
</evidence>
<dbReference type="EMBL" id="CAKOGP040001668">
    <property type="protein sequence ID" value="CAJ1946251.1"/>
    <property type="molecule type" value="Genomic_DNA"/>
</dbReference>